<organism evidence="2 3">
    <name type="scientific">Metamycoplasma canadense</name>
    <dbReference type="NCBI Taxonomy" id="29554"/>
    <lineage>
        <taxon>Bacteria</taxon>
        <taxon>Bacillati</taxon>
        <taxon>Mycoplasmatota</taxon>
        <taxon>Mycoplasmoidales</taxon>
        <taxon>Metamycoplasmataceae</taxon>
        <taxon>Metamycoplasma</taxon>
    </lineage>
</organism>
<reference evidence="3" key="1">
    <citation type="journal article" date="2014" name="Genome Announc.">
        <title>Complete Genome Sequence of Mycoplasma canadense Strain HAZ 360_1 from Bovine Mastitic Milk in Japan.</title>
        <authorList>
            <person name="Hata E."/>
        </authorList>
    </citation>
    <scope>NUCLEOTIDE SEQUENCE [LARGE SCALE GENOMIC DNA]</scope>
    <source>
        <strain evidence="3">HAZ360_1</strain>
    </source>
</reference>
<name>A0A077LC20_9BACT</name>
<evidence type="ECO:0000256" key="1">
    <source>
        <dbReference type="SAM" id="Phobius"/>
    </source>
</evidence>
<feature type="transmembrane region" description="Helical" evidence="1">
    <location>
        <begin position="12"/>
        <end position="34"/>
    </location>
</feature>
<sequence length="217" mass="25412">MNEENKIEPQLIIIICVLSLVLATILLTIILLIVKRCKKKRLEKQKKLENKEIIDIDSELRNIKKFMPNSEVINDNQYQLPNNLNFKSGKILINKYGLFVINEFNEDWKLIEGDFNNREWTISNNNIKSEIKNLFWDLKSNIEFIIPILPKNVPIIGLFVFGKIKEFDINNCPEYILYSNVSDLCNTMFQIKKSLKPIISVENISKISELLKNKILK</sequence>
<dbReference type="HOGENOM" id="CLU_1271126_0_0_14"/>
<accession>A0A077LC20</accession>
<dbReference type="STRING" id="29554.MCAN360_0557"/>
<keyword evidence="1" id="KW-1133">Transmembrane helix</keyword>
<dbReference type="Proteomes" id="UP000031641">
    <property type="component" value="Chromosome"/>
</dbReference>
<keyword evidence="1" id="KW-0472">Membrane</keyword>
<dbReference type="AlphaFoldDB" id="A0A077LC20"/>
<evidence type="ECO:0000313" key="3">
    <source>
        <dbReference type="Proteomes" id="UP000031641"/>
    </source>
</evidence>
<evidence type="ECO:0000313" key="2">
    <source>
        <dbReference type="EMBL" id="BAP39664.1"/>
    </source>
</evidence>
<keyword evidence="3" id="KW-1185">Reference proteome</keyword>
<evidence type="ECO:0008006" key="4">
    <source>
        <dbReference type="Google" id="ProtNLM"/>
    </source>
</evidence>
<proteinExistence type="predicted"/>
<keyword evidence="1" id="KW-0812">Transmembrane</keyword>
<dbReference type="EMBL" id="AP014631">
    <property type="protein sequence ID" value="BAP39664.1"/>
    <property type="molecule type" value="Genomic_DNA"/>
</dbReference>
<dbReference type="RefSeq" id="WP_045433984.1">
    <property type="nucleotide sequence ID" value="NZ_AP014631.1"/>
</dbReference>
<protein>
    <recommendedName>
        <fullName evidence="4">NERD domain-containing protein</fullName>
    </recommendedName>
</protein>
<gene>
    <name evidence="2" type="ORF">MCAN360_0557</name>
</gene>
<dbReference type="KEGG" id="mcan:MCAN360_0557"/>
<dbReference type="OrthoDB" id="397197at2"/>